<name>A0A6V7NJA5_ANACO</name>
<gene>
    <name evidence="2" type="ORF">CB5_LOCUS1900</name>
</gene>
<feature type="region of interest" description="Disordered" evidence="1">
    <location>
        <begin position="197"/>
        <end position="267"/>
    </location>
</feature>
<proteinExistence type="predicted"/>
<feature type="compositionally biased region" description="Basic and acidic residues" evidence="1">
    <location>
        <begin position="197"/>
        <end position="215"/>
    </location>
</feature>
<sequence length="280" mass="31205">MTLSSGPIGESVPILNGSNYSEWKEQIMLTAMSRILQPLTYSKGWPFTPTLLDVAVIVGLHPHDITLSMAYNPDKFKDFRLYPNSSRPIPLAAILLQKVMLKPIAFQHWKIVFDDFLGTEPLSIPPEDVSDEDPTSSPSPSSLLIHINSSSSQSSAGSSPPSFAKHISSQKTSHACFTSSLRRGMSDIGRQACREARLDKKTEAERKRAEVSTGKRERKKEKTTKASASGETEDAKGDREVSETTKALKQTDEGEKEKENEKKDQRKKMIKRLAEVRFLL</sequence>
<accession>A0A6V7NJA5</accession>
<evidence type="ECO:0000313" key="2">
    <source>
        <dbReference type="EMBL" id="CAD1818689.1"/>
    </source>
</evidence>
<feature type="compositionally biased region" description="Basic and acidic residues" evidence="1">
    <location>
        <begin position="233"/>
        <end position="243"/>
    </location>
</feature>
<dbReference type="AlphaFoldDB" id="A0A6V7NJA5"/>
<organism evidence="2">
    <name type="scientific">Ananas comosus var. bracteatus</name>
    <name type="common">red pineapple</name>
    <dbReference type="NCBI Taxonomy" id="296719"/>
    <lineage>
        <taxon>Eukaryota</taxon>
        <taxon>Viridiplantae</taxon>
        <taxon>Streptophyta</taxon>
        <taxon>Embryophyta</taxon>
        <taxon>Tracheophyta</taxon>
        <taxon>Spermatophyta</taxon>
        <taxon>Magnoliopsida</taxon>
        <taxon>Liliopsida</taxon>
        <taxon>Poales</taxon>
        <taxon>Bromeliaceae</taxon>
        <taxon>Bromelioideae</taxon>
        <taxon>Ananas</taxon>
    </lineage>
</organism>
<protein>
    <submittedName>
        <fullName evidence="2">Uncharacterized protein</fullName>
    </submittedName>
</protein>
<feature type="region of interest" description="Disordered" evidence="1">
    <location>
        <begin position="124"/>
        <end position="170"/>
    </location>
</feature>
<reference evidence="2" key="1">
    <citation type="submission" date="2020-07" db="EMBL/GenBank/DDBJ databases">
        <authorList>
            <person name="Lin J."/>
        </authorList>
    </citation>
    <scope>NUCLEOTIDE SEQUENCE</scope>
</reference>
<dbReference type="EMBL" id="LR862139">
    <property type="protein sequence ID" value="CAD1818689.1"/>
    <property type="molecule type" value="Genomic_DNA"/>
</dbReference>
<feature type="compositionally biased region" description="Low complexity" evidence="1">
    <location>
        <begin position="135"/>
        <end position="162"/>
    </location>
</feature>
<feature type="compositionally biased region" description="Basic and acidic residues" evidence="1">
    <location>
        <begin position="249"/>
        <end position="264"/>
    </location>
</feature>
<evidence type="ECO:0000256" key="1">
    <source>
        <dbReference type="SAM" id="MobiDB-lite"/>
    </source>
</evidence>